<reference evidence="3 5" key="2">
    <citation type="submission" date="2016-11" db="EMBL/GenBank/DDBJ databases">
        <title>Comparative genomics of co-occurring bacteria in distinct bioleaching systems unravels niche-specific adaptation.</title>
        <authorList>
            <person name="Zhang X."/>
            <person name="Liu X."/>
            <person name="Yin H."/>
        </authorList>
    </citation>
    <scope>NUCLEOTIDE SEQUENCE [LARGE SCALE GENOMIC DNA]</scope>
    <source>
        <strain evidence="3 5">DX</strain>
    </source>
</reference>
<dbReference type="RefSeq" id="WP_014961474.1">
    <property type="nucleotide sequence ID" value="NZ_MPOJ01000008.1"/>
</dbReference>
<gene>
    <name evidence="3" type="ORF">BOX24_03890</name>
    <name evidence="2" type="ORF">LptCag_1761</name>
</gene>
<evidence type="ECO:0000313" key="3">
    <source>
        <dbReference type="EMBL" id="OOH73627.1"/>
    </source>
</evidence>
<proteinExistence type="predicted"/>
<feature type="compositionally biased region" description="Polar residues" evidence="1">
    <location>
        <begin position="75"/>
        <end position="87"/>
    </location>
</feature>
<protein>
    <submittedName>
        <fullName evidence="2">Uncharacterized protein</fullName>
    </submittedName>
</protein>
<evidence type="ECO:0000313" key="2">
    <source>
        <dbReference type="EMBL" id="KGA92617.1"/>
    </source>
</evidence>
<dbReference type="EMBL" id="MPOJ01000008">
    <property type="protein sequence ID" value="OOH73627.1"/>
    <property type="molecule type" value="Genomic_DNA"/>
</dbReference>
<organism evidence="2 4">
    <name type="scientific">Leptospirillum ferriphilum</name>
    <dbReference type="NCBI Taxonomy" id="178606"/>
    <lineage>
        <taxon>Bacteria</taxon>
        <taxon>Pseudomonadati</taxon>
        <taxon>Nitrospirota</taxon>
        <taxon>Nitrospiria</taxon>
        <taxon>Nitrospirales</taxon>
        <taxon>Nitrospiraceae</taxon>
        <taxon>Leptospirillum</taxon>
    </lineage>
</organism>
<name>A0A094WAE9_9BACT</name>
<reference evidence="2 4" key="1">
    <citation type="submission" date="2014-06" db="EMBL/GenBank/DDBJ databases">
        <title>Draft genome sequence of iron oxidizing acidophile Leptospirillum ferriphilum DSM14647.</title>
        <authorList>
            <person name="Cardenas J.P."/>
            <person name="Lazcano M."/>
            <person name="Ossandon F.J."/>
            <person name="Corbett M."/>
            <person name="Holmes D.S."/>
            <person name="Watkin E."/>
        </authorList>
    </citation>
    <scope>NUCLEOTIDE SEQUENCE [LARGE SCALE GENOMIC DNA]</scope>
    <source>
        <strain evidence="2 4">DSM 14647</strain>
    </source>
</reference>
<dbReference type="PATRIC" id="fig|178606.4.peg.2659"/>
<comment type="caution">
    <text evidence="2">The sequence shown here is derived from an EMBL/GenBank/DDBJ whole genome shotgun (WGS) entry which is preliminary data.</text>
</comment>
<evidence type="ECO:0000256" key="1">
    <source>
        <dbReference type="SAM" id="MobiDB-lite"/>
    </source>
</evidence>
<accession>A0A094WAE9</accession>
<evidence type="ECO:0000313" key="4">
    <source>
        <dbReference type="Proteomes" id="UP000029452"/>
    </source>
</evidence>
<dbReference type="EMBL" id="JPGK01000014">
    <property type="protein sequence ID" value="KGA92617.1"/>
    <property type="molecule type" value="Genomic_DNA"/>
</dbReference>
<feature type="region of interest" description="Disordered" evidence="1">
    <location>
        <begin position="68"/>
        <end position="87"/>
    </location>
</feature>
<evidence type="ECO:0000313" key="5">
    <source>
        <dbReference type="Proteomes" id="UP000188586"/>
    </source>
</evidence>
<sequence length="87" mass="9965">MIDERSSDLELVSSDSKGYVIIRYRDLYVGIAKNDLKIDPFVEYLGDCFLSPRVLVANNLEILQQRMNDARMSRNDQNPKTGENSPL</sequence>
<dbReference type="AlphaFoldDB" id="A0A094WAE9"/>
<dbReference type="Proteomes" id="UP000188586">
    <property type="component" value="Unassembled WGS sequence"/>
</dbReference>
<dbReference type="Proteomes" id="UP000029452">
    <property type="component" value="Unassembled WGS sequence"/>
</dbReference>